<evidence type="ECO:0000256" key="2">
    <source>
        <dbReference type="ARBA" id="ARBA00022448"/>
    </source>
</evidence>
<comment type="subcellular location">
    <subcellularLocation>
        <location evidence="1">Membrane</location>
        <topology evidence="1">Multi-pass membrane protein</topology>
    </subcellularLocation>
</comment>
<dbReference type="InterPro" id="IPR040177">
    <property type="entry name" value="SLC30A9"/>
</dbReference>
<keyword evidence="3 6" id="KW-0812">Transmembrane</keyword>
<dbReference type="GO" id="GO:0008324">
    <property type="term" value="F:monoatomic cation transmembrane transporter activity"/>
    <property type="evidence" value="ECO:0007669"/>
    <property type="project" value="InterPro"/>
</dbReference>
<gene>
    <name evidence="8" type="ORF">FSAL1345_LOCUS1831</name>
</gene>
<dbReference type="GO" id="GO:0006882">
    <property type="term" value="P:intracellular zinc ion homeostasis"/>
    <property type="evidence" value="ECO:0007669"/>
    <property type="project" value="TreeGrafter"/>
</dbReference>
<accession>A0A7S3IBN7</accession>
<dbReference type="InterPro" id="IPR027469">
    <property type="entry name" value="Cation_efflux_TMD_sf"/>
</dbReference>
<evidence type="ECO:0000256" key="5">
    <source>
        <dbReference type="ARBA" id="ARBA00023136"/>
    </source>
</evidence>
<dbReference type="EMBL" id="HBIF01002205">
    <property type="protein sequence ID" value="CAE0318560.1"/>
    <property type="molecule type" value="Transcribed_RNA"/>
</dbReference>
<proteinExistence type="predicted"/>
<dbReference type="AlphaFoldDB" id="A0A7S3IBN7"/>
<dbReference type="SUPFAM" id="SSF161111">
    <property type="entry name" value="Cation efflux protein transmembrane domain-like"/>
    <property type="match status" value="1"/>
</dbReference>
<dbReference type="Gene3D" id="1.20.1510.10">
    <property type="entry name" value="Cation efflux protein transmembrane domain"/>
    <property type="match status" value="1"/>
</dbReference>
<dbReference type="GO" id="GO:0006829">
    <property type="term" value="P:zinc ion transport"/>
    <property type="evidence" value="ECO:0007669"/>
    <property type="project" value="InterPro"/>
</dbReference>
<dbReference type="Pfam" id="PF01545">
    <property type="entry name" value="Cation_efflux"/>
    <property type="match status" value="1"/>
</dbReference>
<evidence type="ECO:0000256" key="1">
    <source>
        <dbReference type="ARBA" id="ARBA00004141"/>
    </source>
</evidence>
<evidence type="ECO:0000256" key="4">
    <source>
        <dbReference type="ARBA" id="ARBA00022989"/>
    </source>
</evidence>
<feature type="domain" description="Cation efflux protein transmembrane" evidence="7">
    <location>
        <begin position="6"/>
        <end position="225"/>
    </location>
</feature>
<dbReference type="PANTHER" id="PTHR13414:SF9">
    <property type="entry name" value="PROTON-COUPLED ZINC ANTIPORTER SLC30A9, MITOCHONDRIAL"/>
    <property type="match status" value="1"/>
</dbReference>
<keyword evidence="4 6" id="KW-1133">Transmembrane helix</keyword>
<dbReference type="GO" id="GO:0005783">
    <property type="term" value="C:endoplasmic reticulum"/>
    <property type="evidence" value="ECO:0007669"/>
    <property type="project" value="TreeGrafter"/>
</dbReference>
<evidence type="ECO:0000259" key="7">
    <source>
        <dbReference type="Pfam" id="PF01545"/>
    </source>
</evidence>
<feature type="transmembrane region" description="Helical" evidence="6">
    <location>
        <begin position="108"/>
        <end position="126"/>
    </location>
</feature>
<evidence type="ECO:0000313" key="8">
    <source>
        <dbReference type="EMBL" id="CAE0318560.1"/>
    </source>
</evidence>
<evidence type="ECO:0000256" key="6">
    <source>
        <dbReference type="SAM" id="Phobius"/>
    </source>
</evidence>
<name>A0A7S3IBN7_9CILI</name>
<dbReference type="PANTHER" id="PTHR13414">
    <property type="entry name" value="HUEL-CATION TRANSPORTER"/>
    <property type="match status" value="1"/>
</dbReference>
<keyword evidence="2" id="KW-0813">Transport</keyword>
<dbReference type="GO" id="GO:0016020">
    <property type="term" value="C:membrane"/>
    <property type="evidence" value="ECO:0007669"/>
    <property type="project" value="UniProtKB-SubCell"/>
</dbReference>
<dbReference type="InterPro" id="IPR058533">
    <property type="entry name" value="Cation_efflux_TM"/>
</dbReference>
<organism evidence="8">
    <name type="scientific">Fabrea salina</name>
    <dbReference type="NCBI Taxonomy" id="342563"/>
    <lineage>
        <taxon>Eukaryota</taxon>
        <taxon>Sar</taxon>
        <taxon>Alveolata</taxon>
        <taxon>Ciliophora</taxon>
        <taxon>Postciliodesmatophora</taxon>
        <taxon>Heterotrichea</taxon>
        <taxon>Heterotrichida</taxon>
        <taxon>Fabreidae</taxon>
        <taxon>Fabrea</taxon>
    </lineage>
</organism>
<evidence type="ECO:0000256" key="3">
    <source>
        <dbReference type="ARBA" id="ARBA00022692"/>
    </source>
</evidence>
<reference evidence="8" key="1">
    <citation type="submission" date="2021-01" db="EMBL/GenBank/DDBJ databases">
        <authorList>
            <person name="Corre E."/>
            <person name="Pelletier E."/>
            <person name="Niang G."/>
            <person name="Scheremetjew M."/>
            <person name="Finn R."/>
            <person name="Kale V."/>
            <person name="Holt S."/>
            <person name="Cochrane G."/>
            <person name="Meng A."/>
            <person name="Brown T."/>
            <person name="Cohen L."/>
        </authorList>
    </citation>
    <scope>NUCLEOTIDE SEQUENCE</scope>
</reference>
<protein>
    <recommendedName>
        <fullName evidence="7">Cation efflux protein transmembrane domain-containing protein</fullName>
    </recommendedName>
</protein>
<feature type="transmembrane region" description="Helical" evidence="6">
    <location>
        <begin position="70"/>
        <end position="96"/>
    </location>
</feature>
<sequence length="367" mass="41151">MLKRELLADVFQNALKYTAYSMSGSQAVKAEIMRALLDAMNHVVLVFANKWSQQTPDNFYNYGYAKYKNLAVMLPGVCFALSGVYNCAFPLMTYAYSSIELPHLTMNTFSLSAIIASSFGEFYLFYKNLGDIVDKPQKGLLKNFKSRAGLALRVMTKKTKIDPIQSAIVNENVLSLMGVCMPIATSLLCYLTGASWIDLVGEMLNGGVQVYLGVVIFTENAKILVGQSLAKAEADKVRYILEDREEVDSVETLKTEYLSNTSFKISATIRYDSEEISDNITEVLETDIQAITSDPQKQKAIRMLISKSTELVLTHTTEIIREMEADVQKEFPHVREIDLEQSKTNISKDYKGLIPLDSEEEEEVPPK</sequence>
<keyword evidence="5 6" id="KW-0472">Membrane</keyword>